<reference evidence="2 4" key="2">
    <citation type="submission" date="2019-04" db="EMBL/GenBank/DDBJ databases">
        <title>Microbes associate with the intestines of laboratory mice.</title>
        <authorList>
            <person name="Navarre W."/>
            <person name="Wong E."/>
            <person name="Huang K."/>
            <person name="Tropini C."/>
            <person name="Ng K."/>
            <person name="Yu B."/>
        </authorList>
    </citation>
    <scope>NUCLEOTIDE SEQUENCE [LARGE SCALE GENOMIC DNA]</scope>
    <source>
        <strain evidence="2 4">NM70_E10</strain>
    </source>
</reference>
<keyword evidence="4" id="KW-1185">Reference proteome</keyword>
<evidence type="ECO:0000313" key="2">
    <source>
        <dbReference type="EMBL" id="TGY01224.1"/>
    </source>
</evidence>
<name>A0A4S2ALI2_9BACE</name>
<accession>A0A4S2ALI2</accession>
<dbReference type="EMBL" id="SPPV01000042">
    <property type="protein sequence ID" value="TFU46887.1"/>
    <property type="molecule type" value="Genomic_DNA"/>
</dbReference>
<dbReference type="OrthoDB" id="1050254at2"/>
<evidence type="ECO:0000313" key="4">
    <source>
        <dbReference type="Proteomes" id="UP000305751"/>
    </source>
</evidence>
<comment type="caution">
    <text evidence="2">The sequence shown here is derived from an EMBL/GenBank/DDBJ whole genome shotgun (WGS) entry which is preliminary data.</text>
</comment>
<organism evidence="2 4">
    <name type="scientific">Bacteroides acidifaciens</name>
    <dbReference type="NCBI Taxonomy" id="85831"/>
    <lineage>
        <taxon>Bacteria</taxon>
        <taxon>Pseudomonadati</taxon>
        <taxon>Bacteroidota</taxon>
        <taxon>Bacteroidia</taxon>
        <taxon>Bacteroidales</taxon>
        <taxon>Bacteroidaceae</taxon>
        <taxon>Bacteroides</taxon>
    </lineage>
</organism>
<evidence type="ECO:0000313" key="1">
    <source>
        <dbReference type="EMBL" id="TFU46887.1"/>
    </source>
</evidence>
<dbReference type="RefSeq" id="WP_135038915.1">
    <property type="nucleotide sequence ID" value="NZ_CABIXU010000146.1"/>
</dbReference>
<dbReference type="Proteomes" id="UP000305751">
    <property type="component" value="Unassembled WGS sequence"/>
</dbReference>
<reference evidence="1 3" key="1">
    <citation type="submission" date="2019-03" db="EMBL/GenBank/DDBJ databases">
        <title>Diversity of the mouse oral microbiome.</title>
        <authorList>
            <person name="Joseph S."/>
            <person name="Aduse-Opoku J."/>
            <person name="Curtis M."/>
            <person name="Wade W."/>
            <person name="Hashim A."/>
        </authorList>
    </citation>
    <scope>NUCLEOTIDE SEQUENCE [LARGE SCALE GENOMIC DNA]</scope>
    <source>
        <strain evidence="1 3">P2318</strain>
    </source>
</reference>
<proteinExistence type="predicted"/>
<gene>
    <name evidence="1" type="ORF">E4T97_16005</name>
    <name evidence="2" type="ORF">E5356_13625</name>
</gene>
<dbReference type="Proteomes" id="UP000298073">
    <property type="component" value="Unassembled WGS sequence"/>
</dbReference>
<dbReference type="EMBL" id="SRZA01000045">
    <property type="protein sequence ID" value="TGY01224.1"/>
    <property type="molecule type" value="Genomic_DNA"/>
</dbReference>
<evidence type="ECO:0000313" key="3">
    <source>
        <dbReference type="Proteomes" id="UP000298073"/>
    </source>
</evidence>
<sequence>MEKLELIPNESLGMFVLGDNIDKYLILPHTVDHMGCESLYSYDGYEFPEQYVSVWVENKKIDFIICDICCYWQNENLIGMTYDHFLSLIGGQCPDNEDICYVPVSRERGQNQKVYNFKSIGLQVWVWRNKIKTIIVSKETLEDE</sequence>
<protein>
    <submittedName>
        <fullName evidence="2">Uncharacterized protein</fullName>
    </submittedName>
</protein>
<dbReference type="AlphaFoldDB" id="A0A4S2ALI2"/>